<dbReference type="GO" id="GO:0015645">
    <property type="term" value="F:fatty acid ligase activity"/>
    <property type="evidence" value="ECO:0007669"/>
    <property type="project" value="TreeGrafter"/>
</dbReference>
<dbReference type="Proteomes" id="UP000026739">
    <property type="component" value="Unassembled WGS sequence"/>
</dbReference>
<dbReference type="InterPro" id="IPR000873">
    <property type="entry name" value="AMP-dep_synth/lig_dom"/>
</dbReference>
<evidence type="ECO:0000313" key="7">
    <source>
        <dbReference type="EMBL" id="KDD65186.1"/>
    </source>
</evidence>
<dbReference type="InterPro" id="IPR025110">
    <property type="entry name" value="AMP-bd_C"/>
</dbReference>
<protein>
    <submittedName>
        <fullName evidence="7">AMP-dependent synthetase</fullName>
    </submittedName>
</protein>
<comment type="caution">
    <text evidence="7">The sequence shown here is derived from an EMBL/GenBank/DDBJ whole genome shotgun (WGS) entry which is preliminary data.</text>
</comment>
<dbReference type="RefSeq" id="WP_033062105.1">
    <property type="nucleotide sequence ID" value="NZ_AZQQ01000110.1"/>
</dbReference>
<dbReference type="PANTHER" id="PTHR43605:SF10">
    <property type="entry name" value="ACYL-COA SYNTHETASE MEDIUM CHAIN FAMILY MEMBER 3"/>
    <property type="match status" value="1"/>
</dbReference>
<evidence type="ECO:0000256" key="4">
    <source>
        <dbReference type="ARBA" id="ARBA00022840"/>
    </source>
</evidence>
<comment type="similarity">
    <text evidence="1">Belongs to the ATP-dependent AMP-binding enzyme family.</text>
</comment>
<feature type="domain" description="AMP-binding enzyme C-terminal" evidence="6">
    <location>
        <begin position="455"/>
        <end position="533"/>
    </location>
</feature>
<dbReference type="Gene3D" id="3.40.50.12780">
    <property type="entry name" value="N-terminal domain of ligase-like"/>
    <property type="match status" value="1"/>
</dbReference>
<feature type="domain" description="AMP-dependent synthetase/ligase" evidence="5">
    <location>
        <begin position="58"/>
        <end position="389"/>
    </location>
</feature>
<proteinExistence type="inferred from homology"/>
<sequence length="567" mass="62727">MNSNCQPFLAARDFLLAHRTDYATAVRDFRWPQLNEFNWALDYFDAMAEGNQANALWIVEEDGSEQRYSFQQLASRSNQVANHLRALGVRRGERILLMLGNDVALWETMLAAFKLGAVVIPATALLTPDDLGDRIERGQVRHLVVGSAHVDKFVGLGEGCSRICVGPAPAGWTPHSAASEYSEQFDVEGRTLATDPMLLYFTSGTTSKPKMVLHSHQSYPVGHLSTMYWIGLQPGDLHLNISSPGWAKHAWSCLFAPWNAGACIFIHNVARFSAPALLGALERYGVTSLCAPPTVWRMLIQEDLGSYKGRLNLRELVGAGEPLNPEIIEQVLHAWDLPLRDGFGQSETTALVGNTPGQLLKPGSMGRPLPGYRVTMLDPDGVSGNEGEVALPLDVRPLGLMLCYEDSPEKTAEVMRDGYYRTGDTAQIDEDGYVTFVGRADDVFKASDYRISPFELESALIEHPAVMEVAVVPSPDPLRLAVPKAFLILAHDEPGSAELAGSILAFAREHLAPYKRVRRIEFVSELPKTISGKIRRVELRQMEVQRRQSDARGAQEYFEEDFPQLKG</sequence>
<dbReference type="InterPro" id="IPR042099">
    <property type="entry name" value="ANL_N_sf"/>
</dbReference>
<dbReference type="Gene3D" id="3.30.300.30">
    <property type="match status" value="1"/>
</dbReference>
<dbReference type="PROSITE" id="PS00455">
    <property type="entry name" value="AMP_BINDING"/>
    <property type="match status" value="1"/>
</dbReference>
<dbReference type="GO" id="GO:0004321">
    <property type="term" value="F:fatty-acyl-CoA synthase activity"/>
    <property type="evidence" value="ECO:0007669"/>
    <property type="project" value="TreeGrafter"/>
</dbReference>
<accession>A0A059KT88</accession>
<dbReference type="GO" id="GO:0006633">
    <property type="term" value="P:fatty acid biosynthetic process"/>
    <property type="evidence" value="ECO:0007669"/>
    <property type="project" value="TreeGrafter"/>
</dbReference>
<dbReference type="GO" id="GO:0005524">
    <property type="term" value="F:ATP binding"/>
    <property type="evidence" value="ECO:0007669"/>
    <property type="project" value="UniProtKB-KW"/>
</dbReference>
<dbReference type="InterPro" id="IPR051087">
    <property type="entry name" value="Mitochondrial_ACSM"/>
</dbReference>
<dbReference type="Pfam" id="PF13193">
    <property type="entry name" value="AMP-binding_C"/>
    <property type="match status" value="1"/>
</dbReference>
<dbReference type="GO" id="GO:0006637">
    <property type="term" value="P:acyl-CoA metabolic process"/>
    <property type="evidence" value="ECO:0007669"/>
    <property type="project" value="TreeGrafter"/>
</dbReference>
<evidence type="ECO:0000256" key="2">
    <source>
        <dbReference type="ARBA" id="ARBA00022598"/>
    </source>
</evidence>
<organism evidence="7 8">
    <name type="scientific">Pseudomonas mandelii PD30</name>
    <dbReference type="NCBI Taxonomy" id="1419583"/>
    <lineage>
        <taxon>Bacteria</taxon>
        <taxon>Pseudomonadati</taxon>
        <taxon>Pseudomonadota</taxon>
        <taxon>Gammaproteobacteria</taxon>
        <taxon>Pseudomonadales</taxon>
        <taxon>Pseudomonadaceae</taxon>
        <taxon>Pseudomonas</taxon>
    </lineage>
</organism>
<dbReference type="EMBL" id="AZQQ01000110">
    <property type="protein sequence ID" value="KDD65186.1"/>
    <property type="molecule type" value="Genomic_DNA"/>
</dbReference>
<dbReference type="InterPro" id="IPR045851">
    <property type="entry name" value="AMP-bd_C_sf"/>
</dbReference>
<name>A0A059KT88_9PSED</name>
<gene>
    <name evidence="7" type="ORF">V466_30870</name>
</gene>
<dbReference type="GO" id="GO:0016405">
    <property type="term" value="F:CoA-ligase activity"/>
    <property type="evidence" value="ECO:0007669"/>
    <property type="project" value="UniProtKB-ARBA"/>
</dbReference>
<evidence type="ECO:0000256" key="3">
    <source>
        <dbReference type="ARBA" id="ARBA00022741"/>
    </source>
</evidence>
<keyword evidence="4" id="KW-0067">ATP-binding</keyword>
<evidence type="ECO:0000259" key="5">
    <source>
        <dbReference type="Pfam" id="PF00501"/>
    </source>
</evidence>
<dbReference type="Pfam" id="PF00501">
    <property type="entry name" value="AMP-binding"/>
    <property type="match status" value="1"/>
</dbReference>
<evidence type="ECO:0000256" key="1">
    <source>
        <dbReference type="ARBA" id="ARBA00006432"/>
    </source>
</evidence>
<dbReference type="InterPro" id="IPR020845">
    <property type="entry name" value="AMP-binding_CS"/>
</dbReference>
<evidence type="ECO:0000313" key="8">
    <source>
        <dbReference type="Proteomes" id="UP000026739"/>
    </source>
</evidence>
<dbReference type="AlphaFoldDB" id="A0A059KT88"/>
<dbReference type="eggNOG" id="COG0365">
    <property type="taxonomic scope" value="Bacteria"/>
</dbReference>
<reference evidence="7 8" key="1">
    <citation type="submission" date="2013-12" db="EMBL/GenBank/DDBJ databases">
        <authorList>
            <person name="Formusa P.A."/>
            <person name="Habash M."/>
            <person name="Lee H."/>
            <person name="Trevors J.T."/>
        </authorList>
    </citation>
    <scope>NUCLEOTIDE SEQUENCE [LARGE SCALE GENOMIC DNA]</scope>
    <source>
        <strain evidence="7 8">PD30</strain>
    </source>
</reference>
<keyword evidence="2" id="KW-0436">Ligase</keyword>
<dbReference type="PANTHER" id="PTHR43605">
    <property type="entry name" value="ACYL-COENZYME A SYNTHETASE"/>
    <property type="match status" value="1"/>
</dbReference>
<evidence type="ECO:0000259" key="6">
    <source>
        <dbReference type="Pfam" id="PF13193"/>
    </source>
</evidence>
<keyword evidence="3" id="KW-0547">Nucleotide-binding</keyword>
<dbReference type="SUPFAM" id="SSF56801">
    <property type="entry name" value="Acetyl-CoA synthetase-like"/>
    <property type="match status" value="1"/>
</dbReference>